<reference evidence="11 12" key="1">
    <citation type="journal article" date="2013" name="BMC Genomics">
        <title>High quality de novo sequencing and assembly of the Saccharomyces arboricolus genome.</title>
        <authorList>
            <person name="Liti G."/>
            <person name="Nguyen Ba A.N."/>
            <person name="Blythe M."/>
            <person name="Mueller C.A."/>
            <person name="Bergstroem A."/>
            <person name="Cubillos F.A."/>
            <person name="Dafhnis-Calas F."/>
            <person name="Khoshraftar S."/>
            <person name="Malla S."/>
            <person name="Mehta N."/>
            <person name="Siow C.C."/>
            <person name="Warringer J."/>
            <person name="Moses A.M."/>
            <person name="Louis E.J."/>
            <person name="Nieduszynski C.A."/>
        </authorList>
    </citation>
    <scope>NUCLEOTIDE SEQUENCE [LARGE SCALE GENOMIC DNA]</scope>
    <source>
        <strain evidence="12">H-6 / AS 2.3317 / CBS 10644</strain>
    </source>
</reference>
<organism evidence="11 12">
    <name type="scientific">Saccharomyces arboricola (strain H-6 / AS 2.3317 / CBS 10644)</name>
    <name type="common">Yeast</name>
    <dbReference type="NCBI Taxonomy" id="1160507"/>
    <lineage>
        <taxon>Eukaryota</taxon>
        <taxon>Fungi</taxon>
        <taxon>Dikarya</taxon>
        <taxon>Ascomycota</taxon>
        <taxon>Saccharomycotina</taxon>
        <taxon>Saccharomycetes</taxon>
        <taxon>Saccharomycetales</taxon>
        <taxon>Saccharomycetaceae</taxon>
        <taxon>Saccharomyces</taxon>
    </lineage>
</organism>
<dbReference type="PIRSF" id="PIRSF000460">
    <property type="entry name" value="Pprylas_GlgP"/>
    <property type="match status" value="1"/>
</dbReference>
<evidence type="ECO:0000256" key="7">
    <source>
        <dbReference type="ARBA" id="ARBA00023277"/>
    </source>
</evidence>
<dbReference type="OrthoDB" id="9215500at2759"/>
<keyword evidence="7 9" id="KW-0119">Carbohydrate metabolism</keyword>
<comment type="function">
    <text evidence="9">Allosteric enzyme that catalyzes the rate-limiting step in glycogen catabolism, the phosphorolytic cleavage of glycogen to produce glucose-1-phosphate, and plays a central role in maintaining cellular and organismal glucose homeostasis.</text>
</comment>
<evidence type="ECO:0000256" key="10">
    <source>
        <dbReference type="SAM" id="MobiDB-lite"/>
    </source>
</evidence>
<keyword evidence="4 9" id="KW-0328">Glycosyltransferase</keyword>
<protein>
    <recommendedName>
        <fullName evidence="9">Alpha-1,4 glucan phosphorylase</fullName>
        <ecNumber evidence="9">2.4.1.1</ecNumber>
    </recommendedName>
</protein>
<evidence type="ECO:0000256" key="3">
    <source>
        <dbReference type="ARBA" id="ARBA00006047"/>
    </source>
</evidence>
<dbReference type="EC" id="2.4.1.1" evidence="9"/>
<dbReference type="GO" id="GO:0005737">
    <property type="term" value="C:cytoplasm"/>
    <property type="evidence" value="ECO:0007669"/>
    <property type="project" value="TreeGrafter"/>
</dbReference>
<dbReference type="HOGENOM" id="CLU_010198_1_1_1"/>
<dbReference type="NCBIfam" id="TIGR02093">
    <property type="entry name" value="P_ylase"/>
    <property type="match status" value="1"/>
</dbReference>
<dbReference type="EMBL" id="ALIE01000197">
    <property type="protein sequence ID" value="EJS41228.1"/>
    <property type="molecule type" value="Genomic_DNA"/>
</dbReference>
<feature type="region of interest" description="Disordered" evidence="10">
    <location>
        <begin position="1"/>
        <end position="21"/>
    </location>
</feature>
<comment type="caution">
    <text evidence="11">The sequence shown here is derived from an EMBL/GenBank/DDBJ whole genome shotgun (WGS) entry which is preliminary data.</text>
</comment>
<evidence type="ECO:0000256" key="9">
    <source>
        <dbReference type="RuleBase" id="RU000587"/>
    </source>
</evidence>
<dbReference type="InterPro" id="IPR035090">
    <property type="entry name" value="Pyridoxal_P_attach_site"/>
</dbReference>
<accession>J8PV45</accession>
<dbReference type="PROSITE" id="PS00102">
    <property type="entry name" value="PHOSPHORYLASE"/>
    <property type="match status" value="1"/>
</dbReference>
<dbReference type="PANTHER" id="PTHR11468:SF3">
    <property type="entry name" value="GLYCOGEN PHOSPHORYLASE, LIVER FORM"/>
    <property type="match status" value="1"/>
</dbReference>
<evidence type="ECO:0000256" key="6">
    <source>
        <dbReference type="ARBA" id="ARBA00022898"/>
    </source>
</evidence>
<dbReference type="GO" id="GO:0030170">
    <property type="term" value="F:pyridoxal phosphate binding"/>
    <property type="evidence" value="ECO:0007669"/>
    <property type="project" value="InterPro"/>
</dbReference>
<feature type="modified residue" description="N6-(pyridoxal phosphate)lysine" evidence="8">
    <location>
        <position position="751"/>
    </location>
</feature>
<evidence type="ECO:0000256" key="8">
    <source>
        <dbReference type="PIRSR" id="PIRSR000460-1"/>
    </source>
</evidence>
<evidence type="ECO:0000313" key="11">
    <source>
        <dbReference type="EMBL" id="EJS41228.1"/>
    </source>
</evidence>
<proteinExistence type="inferred from homology"/>
<gene>
    <name evidence="11" type="ORF">SU7_3712</name>
</gene>
<dbReference type="Proteomes" id="UP000006968">
    <property type="component" value="Chromosome XVI"/>
</dbReference>
<keyword evidence="6 8" id="KW-0663">Pyridoxal phosphate</keyword>
<dbReference type="CDD" id="cd04300">
    <property type="entry name" value="GT35_Glycogen_Phosphorylase"/>
    <property type="match status" value="1"/>
</dbReference>
<dbReference type="SUPFAM" id="SSF53756">
    <property type="entry name" value="UDP-Glycosyltransferase/glycogen phosphorylase"/>
    <property type="match status" value="1"/>
</dbReference>
<name>J8PV45_SACAR</name>
<dbReference type="GO" id="GO:0008184">
    <property type="term" value="F:glycogen phosphorylase activity"/>
    <property type="evidence" value="ECO:0007669"/>
    <property type="project" value="InterPro"/>
</dbReference>
<evidence type="ECO:0000256" key="5">
    <source>
        <dbReference type="ARBA" id="ARBA00022679"/>
    </source>
</evidence>
<evidence type="ECO:0000256" key="2">
    <source>
        <dbReference type="ARBA" id="ARBA00001933"/>
    </source>
</evidence>
<dbReference type="GO" id="GO:0005980">
    <property type="term" value="P:glycogen catabolic process"/>
    <property type="evidence" value="ECO:0007669"/>
    <property type="project" value="TreeGrafter"/>
</dbReference>
<evidence type="ECO:0000256" key="1">
    <source>
        <dbReference type="ARBA" id="ARBA00001275"/>
    </source>
</evidence>
<comment type="catalytic activity">
    <reaction evidence="1 9">
        <text>[(1-&gt;4)-alpha-D-glucosyl](n) + phosphate = [(1-&gt;4)-alpha-D-glucosyl](n-1) + alpha-D-glucose 1-phosphate</text>
        <dbReference type="Rhea" id="RHEA:41732"/>
        <dbReference type="Rhea" id="RHEA-COMP:9584"/>
        <dbReference type="Rhea" id="RHEA-COMP:9586"/>
        <dbReference type="ChEBI" id="CHEBI:15444"/>
        <dbReference type="ChEBI" id="CHEBI:43474"/>
        <dbReference type="ChEBI" id="CHEBI:58601"/>
        <dbReference type="EC" id="2.4.1.1"/>
    </reaction>
</comment>
<dbReference type="FunFam" id="3.40.50.2000:FF:000002">
    <property type="entry name" value="Alpha-1,4 glucan phosphorylase"/>
    <property type="match status" value="1"/>
</dbReference>
<dbReference type="InterPro" id="IPR000811">
    <property type="entry name" value="Glyco_trans_35"/>
</dbReference>
<evidence type="ECO:0000313" key="12">
    <source>
        <dbReference type="Proteomes" id="UP000006968"/>
    </source>
</evidence>
<sequence length="902" mass="103133">MPPASTSTTNDMITEEPTSPRQIPRLTRRLTGFLPQEIKSIDTMIPLKSRSLWNKHQVKKFDKPEDFQDRFIDHVETTLARSLYNCDDIAAYEAASMSIRDNLVIDWNKTQQKFTTRDPKRVYYLSLEFLMGRALDNALINMKITDPEDPSASEKEPREMIKGALDDLGFKLEDVLDKEPDAGLGNGGLGRLAACFVDSMATEGIPAWGYGLRYEYGIFAQKIIDGYQVETPDYWLNSGNPWEIERNEVQIPVTFYGYVDRPEGGKTTLSASQWIGGERVLAVAYDFPVPGFKTSNVNNLRLWQARPTTEFDFAKFNNGDYKNSVAQQQSAESITAVLYPNDNFAQGKELRLKQQYFWCAASLHDILRRFKKSKRPWSEFPEQVAIQLNDTHPTLAVVELQRVLVDLEKLDWHEAWDIVTKTFAYTNHTVMQEALEKWPVGLFGHLLPRHLEIIYDINWFFLQDVAKKFPKDVDLLSRISIIEEASSERQIRMAFLAIVGSHKVNGVAELHSELIKTTIFKDFVKFYGPSKFVNVTNGITPRRWLKQANPSLAKLISQTLNDPTEEYLLDMTKLTQLAKHLEDKEFLKKWNQVKLNNKIRLVDLIKKDNDGEDVIKREYLDDTLFDMQVKRIHEYKRQQLNVFGIIYRYLAMKNMLKNGASIEEVAKKYPRKVSIFGGKSAPGYYMAKLIIKLVNSVAEIVNNDESIEDLLKVVFIADYNVSKAEIIIPASDLSEHISTAGTEASGTSNMKFVMNGGLIIGTVDGANVEITREIGEDNVFLFGNLSENVEDLRYNHQYHPQDLPSSLESVLSYIESGELSPENPNEFKPLVDSIAQHGDYYLVSDDFESYLATQELVDQEFHNQRSEWLKKSVLSVANVGFFSSDRCIEEYSDTIWNVEPVT</sequence>
<dbReference type="Pfam" id="PF00343">
    <property type="entry name" value="Phosphorylase"/>
    <property type="match status" value="1"/>
</dbReference>
<keyword evidence="5 9" id="KW-0808">Transferase</keyword>
<dbReference type="Gene3D" id="3.40.50.2000">
    <property type="entry name" value="Glycogen Phosphorylase B"/>
    <property type="match status" value="2"/>
</dbReference>
<keyword evidence="12" id="KW-1185">Reference proteome</keyword>
<dbReference type="AlphaFoldDB" id="J8PV45"/>
<dbReference type="InterPro" id="IPR011833">
    <property type="entry name" value="Glycg_phsphrylas"/>
</dbReference>
<comment type="cofactor">
    <cofactor evidence="2 9">
        <name>pyridoxal 5'-phosphate</name>
        <dbReference type="ChEBI" id="CHEBI:597326"/>
    </cofactor>
</comment>
<dbReference type="PANTHER" id="PTHR11468">
    <property type="entry name" value="GLYCOGEN PHOSPHORYLASE"/>
    <property type="match status" value="1"/>
</dbReference>
<evidence type="ECO:0000256" key="4">
    <source>
        <dbReference type="ARBA" id="ARBA00022676"/>
    </source>
</evidence>
<comment type="similarity">
    <text evidence="3 9">Belongs to the glycogen phosphorylase family.</text>
</comment>